<dbReference type="EMBL" id="CAKKNE010000001">
    <property type="protein sequence ID" value="CAH0365396.1"/>
    <property type="molecule type" value="Genomic_DNA"/>
</dbReference>
<evidence type="ECO:0000256" key="11">
    <source>
        <dbReference type="SAM" id="MobiDB-lite"/>
    </source>
</evidence>
<dbReference type="PANTHER" id="PTHR10027">
    <property type="entry name" value="CALCIUM-ACTIVATED POTASSIUM CHANNEL ALPHA CHAIN"/>
    <property type="match status" value="1"/>
</dbReference>
<feature type="non-terminal residue" evidence="14">
    <location>
        <position position="617"/>
    </location>
</feature>
<evidence type="ECO:0000256" key="7">
    <source>
        <dbReference type="ARBA" id="ARBA00022989"/>
    </source>
</evidence>
<feature type="compositionally biased region" description="Basic residues" evidence="11">
    <location>
        <begin position="36"/>
        <end position="49"/>
    </location>
</feature>
<dbReference type="Proteomes" id="UP000789595">
    <property type="component" value="Unassembled WGS sequence"/>
</dbReference>
<keyword evidence="2" id="KW-0813">Transport</keyword>
<evidence type="ECO:0000256" key="3">
    <source>
        <dbReference type="ARBA" id="ARBA00022538"/>
    </source>
</evidence>
<name>A0A8J2WXE9_9STRA</name>
<feature type="transmembrane region" description="Helical" evidence="12">
    <location>
        <begin position="368"/>
        <end position="386"/>
    </location>
</feature>
<keyword evidence="6" id="KW-0630">Potassium</keyword>
<gene>
    <name evidence="14" type="ORF">PECAL_1P18360</name>
</gene>
<keyword evidence="3" id="KW-0633">Potassium transport</keyword>
<keyword evidence="15" id="KW-1185">Reference proteome</keyword>
<evidence type="ECO:0000313" key="15">
    <source>
        <dbReference type="Proteomes" id="UP000789595"/>
    </source>
</evidence>
<feature type="transmembrane region" description="Helical" evidence="12">
    <location>
        <begin position="142"/>
        <end position="164"/>
    </location>
</feature>
<feature type="non-terminal residue" evidence="14">
    <location>
        <position position="1"/>
    </location>
</feature>
<organism evidence="14 15">
    <name type="scientific">Pelagomonas calceolata</name>
    <dbReference type="NCBI Taxonomy" id="35677"/>
    <lineage>
        <taxon>Eukaryota</taxon>
        <taxon>Sar</taxon>
        <taxon>Stramenopiles</taxon>
        <taxon>Ochrophyta</taxon>
        <taxon>Pelagophyceae</taxon>
        <taxon>Pelagomonadales</taxon>
        <taxon>Pelagomonadaceae</taxon>
        <taxon>Pelagomonas</taxon>
    </lineage>
</organism>
<dbReference type="GO" id="GO:0005267">
    <property type="term" value="F:potassium channel activity"/>
    <property type="evidence" value="ECO:0007669"/>
    <property type="project" value="UniProtKB-KW"/>
</dbReference>
<evidence type="ECO:0000256" key="12">
    <source>
        <dbReference type="SAM" id="Phobius"/>
    </source>
</evidence>
<evidence type="ECO:0000256" key="8">
    <source>
        <dbReference type="ARBA" id="ARBA00023065"/>
    </source>
</evidence>
<dbReference type="Gene3D" id="1.10.287.70">
    <property type="match status" value="1"/>
</dbReference>
<evidence type="ECO:0000256" key="2">
    <source>
        <dbReference type="ARBA" id="ARBA00022448"/>
    </source>
</evidence>
<keyword evidence="4 12" id="KW-0812">Transmembrane</keyword>
<evidence type="ECO:0000256" key="5">
    <source>
        <dbReference type="ARBA" id="ARBA00022826"/>
    </source>
</evidence>
<keyword evidence="8" id="KW-0406">Ion transport</keyword>
<dbReference type="GO" id="GO:0016020">
    <property type="term" value="C:membrane"/>
    <property type="evidence" value="ECO:0007669"/>
    <property type="project" value="UniProtKB-SubCell"/>
</dbReference>
<dbReference type="Pfam" id="PF07885">
    <property type="entry name" value="Ion_trans_2"/>
    <property type="match status" value="1"/>
</dbReference>
<evidence type="ECO:0000256" key="4">
    <source>
        <dbReference type="ARBA" id="ARBA00022692"/>
    </source>
</evidence>
<accession>A0A8J2WXE9</accession>
<evidence type="ECO:0000256" key="6">
    <source>
        <dbReference type="ARBA" id="ARBA00022958"/>
    </source>
</evidence>
<dbReference type="PANTHER" id="PTHR10027:SF10">
    <property type="entry name" value="SLOWPOKE 2, ISOFORM D"/>
    <property type="match status" value="1"/>
</dbReference>
<keyword evidence="10" id="KW-0407">Ion channel</keyword>
<evidence type="ECO:0000256" key="1">
    <source>
        <dbReference type="ARBA" id="ARBA00004141"/>
    </source>
</evidence>
<protein>
    <recommendedName>
        <fullName evidence="13">Potassium channel domain-containing protein</fullName>
    </recommendedName>
</protein>
<dbReference type="OrthoDB" id="69720at2759"/>
<feature type="compositionally biased region" description="Pro residues" evidence="11">
    <location>
        <begin position="50"/>
        <end position="65"/>
    </location>
</feature>
<comment type="caution">
    <text evidence="14">The sequence shown here is derived from an EMBL/GenBank/DDBJ whole genome shotgun (WGS) entry which is preliminary data.</text>
</comment>
<feature type="transmembrane region" description="Helical" evidence="12">
    <location>
        <begin position="184"/>
        <end position="207"/>
    </location>
</feature>
<dbReference type="SUPFAM" id="SSF81324">
    <property type="entry name" value="Voltage-gated potassium channels"/>
    <property type="match status" value="1"/>
</dbReference>
<dbReference type="InterPro" id="IPR047871">
    <property type="entry name" value="K_chnl_Slo-like"/>
</dbReference>
<proteinExistence type="predicted"/>
<feature type="transmembrane region" description="Helical" evidence="12">
    <location>
        <begin position="489"/>
        <end position="509"/>
    </location>
</feature>
<feature type="transmembrane region" description="Helical" evidence="12">
    <location>
        <begin position="238"/>
        <end position="261"/>
    </location>
</feature>
<sequence length="617" mass="68348">YSSLRSAPIQQLRSAHRRAAGTPARERSAPASCWRRAAHEKRDRTRRRQPPPATPPTPPRQPRPHPATMAVTPTSPDVLRDRLKEQDGRPLTIEEKRHHVKSDVADRCSMEGGAWGVANLSNRNMTTNKDGKHFGFPRNVEAAVFSLCIVAACTVSMLHLHHVILKRDTKSARCATCHDWADSIFASTGVAAACYLVFTLTIAHLLVSPHKSRWGFPMKGSGFVHNSCNAYRSAPHEFFQFLVSLLGVVTFIWGLEMIAFVDAPGDDLHMHYIIGGHKHATRANPYSEDNPLGVPGDKKLRAFHTMELLTLWSVAFNGMLGTLVRLAMPTTMYVRPLWVGVDCVEVGTCAAISLARILEARGYAGWKIGGYSIYILGGLFRFVRLLRFERFCVMRYGENGAPGFLKQYINGPLVRFYMLILKVGSTICAAAAIVCMAEYPCVERSEKLEDDLQLADCNARFRHYQDCVYFLIVTFSTVGYGDMYPATRLGKGVVVFVLLFVLCFLPSLLSDIAELSDGDDTSAEEQQINAVAALHEAVLDLHEDVEHLAAGFEALGALAGRGEAKQVASHLGAVQERQDHDAKMRHEVLMAALRKVERRLADGGDGGRRRPDVVEED</sequence>
<evidence type="ECO:0000259" key="13">
    <source>
        <dbReference type="Pfam" id="PF07885"/>
    </source>
</evidence>
<feature type="compositionally biased region" description="Polar residues" evidence="11">
    <location>
        <begin position="1"/>
        <end position="13"/>
    </location>
</feature>
<comment type="subcellular location">
    <subcellularLocation>
        <location evidence="1">Membrane</location>
        <topology evidence="1">Multi-pass membrane protein</topology>
    </subcellularLocation>
</comment>
<evidence type="ECO:0000256" key="10">
    <source>
        <dbReference type="ARBA" id="ARBA00023303"/>
    </source>
</evidence>
<reference evidence="14" key="1">
    <citation type="submission" date="2021-11" db="EMBL/GenBank/DDBJ databases">
        <authorList>
            <consortium name="Genoscope - CEA"/>
            <person name="William W."/>
        </authorList>
    </citation>
    <scope>NUCLEOTIDE SEQUENCE</scope>
</reference>
<keyword evidence="9 12" id="KW-0472">Membrane</keyword>
<keyword evidence="5" id="KW-0631">Potassium channel</keyword>
<feature type="transmembrane region" description="Helical" evidence="12">
    <location>
        <begin position="308"/>
        <end position="328"/>
    </location>
</feature>
<evidence type="ECO:0000313" key="14">
    <source>
        <dbReference type="EMBL" id="CAH0365396.1"/>
    </source>
</evidence>
<feature type="region of interest" description="Disordered" evidence="11">
    <location>
        <begin position="1"/>
        <end position="76"/>
    </location>
</feature>
<keyword evidence="7 12" id="KW-1133">Transmembrane helix</keyword>
<feature type="domain" description="Potassium channel" evidence="13">
    <location>
        <begin position="463"/>
        <end position="514"/>
    </location>
</feature>
<evidence type="ECO:0000256" key="9">
    <source>
        <dbReference type="ARBA" id="ARBA00023136"/>
    </source>
</evidence>
<dbReference type="InterPro" id="IPR013099">
    <property type="entry name" value="K_chnl_dom"/>
</dbReference>
<dbReference type="AlphaFoldDB" id="A0A8J2WXE9"/>